<feature type="transmembrane region" description="Helical" evidence="1">
    <location>
        <begin position="102"/>
        <end position="123"/>
    </location>
</feature>
<evidence type="ECO:0000256" key="1">
    <source>
        <dbReference type="SAM" id="Phobius"/>
    </source>
</evidence>
<reference evidence="2" key="1">
    <citation type="journal article" date="2014" name="Genome Biol. Evol.">
        <title>Pangenome evidence for extensive interdomain horizontal transfer affecting lineage core and shell genes in uncultured planktonic thaumarchaeota and euryarchaeota.</title>
        <authorList>
            <person name="Deschamps P."/>
            <person name="Zivanovic Y."/>
            <person name="Moreira D."/>
            <person name="Rodriguez-Valera F."/>
            <person name="Lopez-Garcia P."/>
        </authorList>
    </citation>
    <scope>NUCLEOTIDE SEQUENCE</scope>
</reference>
<keyword evidence="1" id="KW-0812">Transmembrane</keyword>
<organism evidence="2">
    <name type="scientific">uncultured marine group II/III euryarchaeote KM3_194_G04</name>
    <dbReference type="NCBI Taxonomy" id="1457969"/>
    <lineage>
        <taxon>Archaea</taxon>
        <taxon>Methanobacteriati</taxon>
        <taxon>Methanobacteriota</taxon>
        <taxon>environmental samples</taxon>
    </lineage>
</organism>
<name>A0A075GRQ5_9EURY</name>
<keyword evidence="1" id="KW-0472">Membrane</keyword>
<proteinExistence type="predicted"/>
<keyword evidence="1" id="KW-1133">Transmembrane helix</keyword>
<protein>
    <submittedName>
        <fullName evidence="2">Uncharacterized protein</fullName>
    </submittedName>
</protein>
<evidence type="ECO:0000313" key="2">
    <source>
        <dbReference type="EMBL" id="AIF06661.1"/>
    </source>
</evidence>
<accession>A0A075GRQ5</accession>
<dbReference type="AlphaFoldDB" id="A0A075GRQ5"/>
<sequence>MPEQQFLCPRGCGPLRPYRWRGKKHRHYHCKKCKGLKLDVDEIQAWGLVSKNFKKNTLDNILHRGTPCSLNCPNCTSNMVEIALTYDEKRVKEFMMRSPSLLHLPMLVPGVDIVYGPIILIYAASRDIFGKKNVKTVTIDGCQYCSTFWFDKDELQLLSMYKTHK</sequence>
<dbReference type="EMBL" id="KF900777">
    <property type="protein sequence ID" value="AIF06661.1"/>
    <property type="molecule type" value="Genomic_DNA"/>
</dbReference>